<evidence type="ECO:0000313" key="12">
    <source>
        <dbReference type="Proteomes" id="UP000241167"/>
    </source>
</evidence>
<accession>A0A2P7QYZ0</accession>
<dbReference type="SMART" id="SM00387">
    <property type="entry name" value="HATPase_c"/>
    <property type="match status" value="1"/>
</dbReference>
<keyword evidence="7" id="KW-0067">ATP-binding</keyword>
<evidence type="ECO:0000256" key="6">
    <source>
        <dbReference type="ARBA" id="ARBA00022777"/>
    </source>
</evidence>
<keyword evidence="9" id="KW-0472">Membrane</keyword>
<dbReference type="Gene3D" id="3.30.565.10">
    <property type="entry name" value="Histidine kinase-like ATPase, C-terminal domain"/>
    <property type="match status" value="1"/>
</dbReference>
<sequence>MPASHPSLSSRPTAVLVCASSIILILLLWAATLSQLAFERSSAIEAALRENRNRAIAYEQYVTRTLEAADFAALHIIAHAPPIEAGAAAAAPRLLSDPVAQDRLFSAVMIVDAEGRVRYSTVPGAVPLGITSSATFKAVRLGGTQRMSIYAPRLSETSRRPVIAFARPLPLRGGRFAGAVIVEMPVERLVDFTRGAAIRPEDLISAIRLDGITLARRQGNRLGWGEDLRGKLVMERQMRDPNGTYLGPAALDRIRRYFSHRRLENYPVFVTVGIGEADVLKEIRSRSRYYYLGMSALTLAILAFASTATLGLLRRERAVAALAAANRKLREAQRIGRIGDWDYDVAMELFTWSPQLCEMYGRPPGDHQLTLDAVLAYVDESCRDGFSGALAATIRLAEAHQCEILVWPIPDRPSNRRLVFSPVLSDEGLVSAIIGTDQDVTDEKVHEQLREEVAHMARVDAINTMAATIAHELAQPLTAAANYLLGAKAYARRRAPGDEELIRDALDEVEEQIMLTRDIMRRARDMIARKPRGDDVAYLPDVVRDAISLVRMANGIERVDIVHRLGADACWIAADKIQLQQVLMNLLRNACEAAATARAPHVAVSSERLSDGTIKVCVEDNGPGVPADLLEIFAPLSSNKREGLGLGLSISRAIVHNFGGRIWIDQSRAEGALLCFTLPPASAPASA</sequence>
<dbReference type="InterPro" id="IPR005467">
    <property type="entry name" value="His_kinase_dom"/>
</dbReference>
<dbReference type="InterPro" id="IPR004358">
    <property type="entry name" value="Sig_transdc_His_kin-like_C"/>
</dbReference>
<reference evidence="11 12" key="1">
    <citation type="submission" date="2018-03" db="EMBL/GenBank/DDBJ databases">
        <title>The draft genome of Sphingosinicella sp. GL-C-18.</title>
        <authorList>
            <person name="Liu L."/>
            <person name="Li L."/>
            <person name="Liang L."/>
            <person name="Zhang X."/>
            <person name="Wang T."/>
        </authorList>
    </citation>
    <scope>NUCLEOTIDE SEQUENCE [LARGE SCALE GENOMIC DNA]</scope>
    <source>
        <strain evidence="11 12">GL-C-18</strain>
    </source>
</reference>
<keyword evidence="9" id="KW-1133">Transmembrane helix</keyword>
<dbReference type="Gene3D" id="3.30.450.20">
    <property type="entry name" value="PAS domain"/>
    <property type="match status" value="3"/>
</dbReference>
<evidence type="ECO:0000256" key="7">
    <source>
        <dbReference type="ARBA" id="ARBA00022840"/>
    </source>
</evidence>
<dbReference type="PRINTS" id="PR00344">
    <property type="entry name" value="BCTRLSENSOR"/>
</dbReference>
<dbReference type="InterPro" id="IPR036890">
    <property type="entry name" value="HATPase_C_sf"/>
</dbReference>
<proteinExistence type="predicted"/>
<dbReference type="Proteomes" id="UP000241167">
    <property type="component" value="Unassembled WGS sequence"/>
</dbReference>
<name>A0A2P7QYZ0_9SPHN</name>
<dbReference type="PANTHER" id="PTHR43065">
    <property type="entry name" value="SENSOR HISTIDINE KINASE"/>
    <property type="match status" value="1"/>
</dbReference>
<dbReference type="SUPFAM" id="SSF55874">
    <property type="entry name" value="ATPase domain of HSP90 chaperone/DNA topoisomerase II/histidine kinase"/>
    <property type="match status" value="1"/>
</dbReference>
<keyword evidence="12" id="KW-1185">Reference proteome</keyword>
<dbReference type="InterPro" id="IPR035965">
    <property type="entry name" value="PAS-like_dom_sf"/>
</dbReference>
<dbReference type="GO" id="GO:0000155">
    <property type="term" value="F:phosphorelay sensor kinase activity"/>
    <property type="evidence" value="ECO:0007669"/>
    <property type="project" value="InterPro"/>
</dbReference>
<organism evidence="11 12">
    <name type="scientific">Allosphingosinicella deserti</name>
    <dbReference type="NCBI Taxonomy" id="2116704"/>
    <lineage>
        <taxon>Bacteria</taxon>
        <taxon>Pseudomonadati</taxon>
        <taxon>Pseudomonadota</taxon>
        <taxon>Alphaproteobacteria</taxon>
        <taxon>Sphingomonadales</taxon>
        <taxon>Sphingomonadaceae</taxon>
        <taxon>Allosphingosinicella</taxon>
    </lineage>
</organism>
<dbReference type="GO" id="GO:0005524">
    <property type="term" value="F:ATP binding"/>
    <property type="evidence" value="ECO:0007669"/>
    <property type="project" value="UniProtKB-KW"/>
</dbReference>
<evidence type="ECO:0000256" key="8">
    <source>
        <dbReference type="ARBA" id="ARBA00023012"/>
    </source>
</evidence>
<keyword evidence="8" id="KW-0902">Two-component regulatory system</keyword>
<feature type="domain" description="Histidine kinase" evidence="10">
    <location>
        <begin position="468"/>
        <end position="682"/>
    </location>
</feature>
<dbReference type="PANTHER" id="PTHR43065:SF10">
    <property type="entry name" value="PEROXIDE STRESS-ACTIVATED HISTIDINE KINASE MAK3"/>
    <property type="match status" value="1"/>
</dbReference>
<feature type="transmembrane region" description="Helical" evidence="9">
    <location>
        <begin position="289"/>
        <end position="313"/>
    </location>
</feature>
<keyword evidence="3" id="KW-0597">Phosphoprotein</keyword>
<dbReference type="CDD" id="cd12914">
    <property type="entry name" value="PDC1_DGC_like"/>
    <property type="match status" value="1"/>
</dbReference>
<keyword evidence="5" id="KW-0547">Nucleotide-binding</keyword>
<gene>
    <name evidence="11" type="ORF">C7I55_01965</name>
</gene>
<dbReference type="Pfam" id="PF02518">
    <property type="entry name" value="HATPase_c"/>
    <property type="match status" value="1"/>
</dbReference>
<dbReference type="InterPro" id="IPR003594">
    <property type="entry name" value="HATPase_dom"/>
</dbReference>
<dbReference type="Gene3D" id="1.10.287.130">
    <property type="match status" value="1"/>
</dbReference>
<dbReference type="EMBL" id="PXYI01000001">
    <property type="protein sequence ID" value="PSJ43176.1"/>
    <property type="molecule type" value="Genomic_DNA"/>
</dbReference>
<feature type="transmembrane region" description="Helical" evidence="9">
    <location>
        <begin position="12"/>
        <end position="31"/>
    </location>
</feature>
<evidence type="ECO:0000256" key="3">
    <source>
        <dbReference type="ARBA" id="ARBA00022553"/>
    </source>
</evidence>
<evidence type="ECO:0000256" key="9">
    <source>
        <dbReference type="SAM" id="Phobius"/>
    </source>
</evidence>
<evidence type="ECO:0000259" key="10">
    <source>
        <dbReference type="PROSITE" id="PS50109"/>
    </source>
</evidence>
<dbReference type="CDD" id="cd12915">
    <property type="entry name" value="PDC2_DGC_like"/>
    <property type="match status" value="1"/>
</dbReference>
<evidence type="ECO:0000256" key="5">
    <source>
        <dbReference type="ARBA" id="ARBA00022741"/>
    </source>
</evidence>
<evidence type="ECO:0000256" key="4">
    <source>
        <dbReference type="ARBA" id="ARBA00022679"/>
    </source>
</evidence>
<dbReference type="SUPFAM" id="SSF55785">
    <property type="entry name" value="PYP-like sensor domain (PAS domain)"/>
    <property type="match status" value="1"/>
</dbReference>
<dbReference type="RefSeq" id="WP_106511196.1">
    <property type="nucleotide sequence ID" value="NZ_PXYI01000001.1"/>
</dbReference>
<keyword evidence="6" id="KW-0418">Kinase</keyword>
<protein>
    <recommendedName>
        <fullName evidence="2">histidine kinase</fullName>
        <ecNumber evidence="2">2.7.13.3</ecNumber>
    </recommendedName>
</protein>
<dbReference type="AlphaFoldDB" id="A0A2P7QYZ0"/>
<dbReference type="OrthoDB" id="7320128at2"/>
<dbReference type="CDD" id="cd00082">
    <property type="entry name" value="HisKA"/>
    <property type="match status" value="1"/>
</dbReference>
<dbReference type="InterPro" id="IPR003661">
    <property type="entry name" value="HisK_dim/P_dom"/>
</dbReference>
<dbReference type="EC" id="2.7.13.3" evidence="2"/>
<keyword evidence="4" id="KW-0808">Transferase</keyword>
<comment type="catalytic activity">
    <reaction evidence="1">
        <text>ATP + protein L-histidine = ADP + protein N-phospho-L-histidine.</text>
        <dbReference type="EC" id="2.7.13.3"/>
    </reaction>
</comment>
<dbReference type="PROSITE" id="PS50109">
    <property type="entry name" value="HIS_KIN"/>
    <property type="match status" value="1"/>
</dbReference>
<evidence type="ECO:0000256" key="1">
    <source>
        <dbReference type="ARBA" id="ARBA00000085"/>
    </source>
</evidence>
<keyword evidence="9" id="KW-0812">Transmembrane</keyword>
<comment type="caution">
    <text evidence="11">The sequence shown here is derived from an EMBL/GenBank/DDBJ whole genome shotgun (WGS) entry which is preliminary data.</text>
</comment>
<evidence type="ECO:0000256" key="2">
    <source>
        <dbReference type="ARBA" id="ARBA00012438"/>
    </source>
</evidence>
<evidence type="ECO:0000313" key="11">
    <source>
        <dbReference type="EMBL" id="PSJ43176.1"/>
    </source>
</evidence>